<name>A0A3P5YY75_BRACM</name>
<dbReference type="EMBL" id="LS974622">
    <property type="protein sequence ID" value="CAG7869142.1"/>
    <property type="molecule type" value="Genomic_DNA"/>
</dbReference>
<proteinExistence type="predicted"/>
<dbReference type="AlphaFoldDB" id="A0A3P5YY75"/>
<dbReference type="Proteomes" id="UP000694005">
    <property type="component" value="Chromosome A06"/>
</dbReference>
<accession>A0A3P5YY75</accession>
<gene>
    <name evidence="2" type="ORF">BRAA06T24460Z</name>
    <name evidence="1" type="ORF">BRAPAZ1V2_A06P13820.2</name>
</gene>
<sequence>MRVFGLRKASAFGVRVRRVSWSTERVALCSGSSAPDLFFSRFLSFVFSGGVGRWRVNLTSAWRLVGSASRRHLPGGSDYGSCILIYGIRGESSMALCHCRVSCASSLFCSSLGSPALLSWRVVAKAVIEALCPVPASTPRLLMVTSSVEIIGTQLLWRRHENSRHPRQQGEPYLIVIFVDG</sequence>
<dbReference type="Gramene" id="A06p13820.2_BraZ1">
    <property type="protein sequence ID" value="A06p13820.2_BraZ1.CDS"/>
    <property type="gene ID" value="A06g13820.2_BraZ1"/>
</dbReference>
<organism evidence="2">
    <name type="scientific">Brassica campestris</name>
    <name type="common">Field mustard</name>
    <dbReference type="NCBI Taxonomy" id="3711"/>
    <lineage>
        <taxon>Eukaryota</taxon>
        <taxon>Viridiplantae</taxon>
        <taxon>Streptophyta</taxon>
        <taxon>Embryophyta</taxon>
        <taxon>Tracheophyta</taxon>
        <taxon>Spermatophyta</taxon>
        <taxon>Magnoliopsida</taxon>
        <taxon>eudicotyledons</taxon>
        <taxon>Gunneridae</taxon>
        <taxon>Pentapetalae</taxon>
        <taxon>rosids</taxon>
        <taxon>malvids</taxon>
        <taxon>Brassicales</taxon>
        <taxon>Brassicaceae</taxon>
        <taxon>Brassiceae</taxon>
        <taxon>Brassica</taxon>
    </lineage>
</organism>
<evidence type="ECO:0000313" key="2">
    <source>
        <dbReference type="EMBL" id="VDC65920.1"/>
    </source>
</evidence>
<protein>
    <submittedName>
        <fullName evidence="1">Uncharacterized protein</fullName>
    </submittedName>
</protein>
<reference evidence="2" key="1">
    <citation type="submission" date="2018-11" db="EMBL/GenBank/DDBJ databases">
        <authorList>
            <consortium name="Genoscope - CEA"/>
            <person name="William W."/>
        </authorList>
    </citation>
    <scope>NUCLEOTIDE SEQUENCE</scope>
</reference>
<evidence type="ECO:0000313" key="1">
    <source>
        <dbReference type="EMBL" id="CAG7869142.1"/>
    </source>
</evidence>
<dbReference type="EMBL" id="LR031569">
    <property type="protein sequence ID" value="VDC65920.1"/>
    <property type="molecule type" value="Genomic_DNA"/>
</dbReference>